<evidence type="ECO:0000313" key="1">
    <source>
        <dbReference type="EMBL" id="MFD0902157.1"/>
    </source>
</evidence>
<evidence type="ECO:0008006" key="3">
    <source>
        <dbReference type="Google" id="ProtNLM"/>
    </source>
</evidence>
<dbReference type="EMBL" id="JBHTJA010000031">
    <property type="protein sequence ID" value="MFD0902157.1"/>
    <property type="molecule type" value="Genomic_DNA"/>
</dbReference>
<reference evidence="2" key="1">
    <citation type="journal article" date="2019" name="Int. J. Syst. Evol. Microbiol.">
        <title>The Global Catalogue of Microorganisms (GCM) 10K type strain sequencing project: providing services to taxonomists for standard genome sequencing and annotation.</title>
        <authorList>
            <consortium name="The Broad Institute Genomics Platform"/>
            <consortium name="The Broad Institute Genome Sequencing Center for Infectious Disease"/>
            <person name="Wu L."/>
            <person name="Ma J."/>
        </authorList>
    </citation>
    <scope>NUCLEOTIDE SEQUENCE [LARGE SCALE GENOMIC DNA]</scope>
    <source>
        <strain evidence="2">JCM 31202</strain>
    </source>
</reference>
<keyword evidence="2" id="KW-1185">Reference proteome</keyword>
<gene>
    <name evidence="1" type="ORF">ACFQ11_17290</name>
</gene>
<evidence type="ECO:0000313" key="2">
    <source>
        <dbReference type="Proteomes" id="UP001596972"/>
    </source>
</evidence>
<dbReference type="RefSeq" id="WP_378299665.1">
    <property type="nucleotide sequence ID" value="NZ_JBHTJA010000031.1"/>
</dbReference>
<name>A0ABW3EPQ3_9ACTN</name>
<proteinExistence type="predicted"/>
<sequence>MGGLRGEYDEGAARLFDGVTASDLEGFVATVDHLLVRLGQETC</sequence>
<comment type="caution">
    <text evidence="1">The sequence shown here is derived from an EMBL/GenBank/DDBJ whole genome shotgun (WGS) entry which is preliminary data.</text>
</comment>
<organism evidence="1 2">
    <name type="scientific">Actinomadura sediminis</name>
    <dbReference type="NCBI Taxonomy" id="1038904"/>
    <lineage>
        <taxon>Bacteria</taxon>
        <taxon>Bacillati</taxon>
        <taxon>Actinomycetota</taxon>
        <taxon>Actinomycetes</taxon>
        <taxon>Streptosporangiales</taxon>
        <taxon>Thermomonosporaceae</taxon>
        <taxon>Actinomadura</taxon>
    </lineage>
</organism>
<protein>
    <recommendedName>
        <fullName evidence="3">MarR family transcriptional regulator</fullName>
    </recommendedName>
</protein>
<dbReference type="Proteomes" id="UP001596972">
    <property type="component" value="Unassembled WGS sequence"/>
</dbReference>
<accession>A0ABW3EPQ3</accession>